<keyword evidence="4 8" id="KW-0816">Tricarboxylic acid cycle</keyword>
<organism evidence="10 11">
    <name type="scientific">Klenkia marina</name>
    <dbReference type="NCBI Taxonomy" id="1960309"/>
    <lineage>
        <taxon>Bacteria</taxon>
        <taxon>Bacillati</taxon>
        <taxon>Actinomycetota</taxon>
        <taxon>Actinomycetes</taxon>
        <taxon>Geodermatophilales</taxon>
        <taxon>Geodermatophilaceae</taxon>
        <taxon>Klenkia</taxon>
    </lineage>
</organism>
<comment type="pathway">
    <text evidence="3 8">Carbohydrate metabolism; tricarboxylic acid cycle; oxaloacetate from (S)-malate (quinone route): step 1/1.</text>
</comment>
<dbReference type="STRING" id="1960309.SAMN03159343_2382"/>
<proteinExistence type="inferred from homology"/>
<evidence type="ECO:0000313" key="10">
    <source>
        <dbReference type="EMBL" id="SCX50296.1"/>
    </source>
</evidence>
<dbReference type="Gene3D" id="3.30.9.10">
    <property type="entry name" value="D-Amino Acid Oxidase, subunit A, domain 2"/>
    <property type="match status" value="1"/>
</dbReference>
<gene>
    <name evidence="8" type="primary">mqo</name>
    <name evidence="10" type="ORF">SAMN03159343_2382</name>
</gene>
<dbReference type="PANTHER" id="PTHR43104">
    <property type="entry name" value="L-2-HYDROXYGLUTARATE DEHYDROGENASE, MITOCHONDRIAL"/>
    <property type="match status" value="1"/>
</dbReference>
<comment type="cofactor">
    <cofactor evidence="2 8">
        <name>FAD</name>
        <dbReference type="ChEBI" id="CHEBI:57692"/>
    </cofactor>
</comment>
<dbReference type="AlphaFoldDB" id="A0A1G4Y9Y8"/>
<evidence type="ECO:0000256" key="1">
    <source>
        <dbReference type="ARBA" id="ARBA00001139"/>
    </source>
</evidence>
<comment type="similarity">
    <text evidence="8">Belongs to the MQO family.</text>
</comment>
<dbReference type="EC" id="1.1.5.4" evidence="8"/>
<evidence type="ECO:0000256" key="8">
    <source>
        <dbReference type="HAMAP-Rule" id="MF_00212"/>
    </source>
</evidence>
<dbReference type="PANTHER" id="PTHR43104:SF2">
    <property type="entry name" value="L-2-HYDROXYGLUTARATE DEHYDROGENASE, MITOCHONDRIAL"/>
    <property type="match status" value="1"/>
</dbReference>
<dbReference type="GO" id="GO:0006099">
    <property type="term" value="P:tricarboxylic acid cycle"/>
    <property type="evidence" value="ECO:0007669"/>
    <property type="project" value="UniProtKB-UniRule"/>
</dbReference>
<dbReference type="NCBIfam" id="NF003610">
    <property type="entry name" value="PRK05257.3-1"/>
    <property type="match status" value="1"/>
</dbReference>
<dbReference type="NCBIfam" id="NF009875">
    <property type="entry name" value="PRK13339.1"/>
    <property type="match status" value="1"/>
</dbReference>
<keyword evidence="11" id="KW-1185">Reference proteome</keyword>
<dbReference type="Pfam" id="PF06039">
    <property type="entry name" value="Mqo"/>
    <property type="match status" value="1"/>
</dbReference>
<accession>A0A1G4Y9Y8</accession>
<evidence type="ECO:0000256" key="7">
    <source>
        <dbReference type="ARBA" id="ARBA00023002"/>
    </source>
</evidence>
<dbReference type="Gene3D" id="3.50.50.60">
    <property type="entry name" value="FAD/NAD(P)-binding domain"/>
    <property type="match status" value="1"/>
</dbReference>
<keyword evidence="6 8" id="KW-0274">FAD</keyword>
<evidence type="ECO:0000256" key="5">
    <source>
        <dbReference type="ARBA" id="ARBA00022630"/>
    </source>
</evidence>
<keyword evidence="7 8" id="KW-0560">Oxidoreductase</keyword>
<dbReference type="EMBL" id="FMUH01000003">
    <property type="protein sequence ID" value="SCX50296.1"/>
    <property type="molecule type" value="Genomic_DNA"/>
</dbReference>
<feature type="region of interest" description="Disordered" evidence="9">
    <location>
        <begin position="1"/>
        <end position="29"/>
    </location>
</feature>
<dbReference type="NCBIfam" id="NF003606">
    <property type="entry name" value="PRK05257.2-1"/>
    <property type="match status" value="1"/>
</dbReference>
<keyword evidence="5 8" id="KW-0285">Flavoprotein</keyword>
<evidence type="ECO:0000256" key="9">
    <source>
        <dbReference type="SAM" id="MobiDB-lite"/>
    </source>
</evidence>
<evidence type="ECO:0000256" key="4">
    <source>
        <dbReference type="ARBA" id="ARBA00022532"/>
    </source>
</evidence>
<evidence type="ECO:0000256" key="6">
    <source>
        <dbReference type="ARBA" id="ARBA00022827"/>
    </source>
</evidence>
<evidence type="ECO:0000256" key="2">
    <source>
        <dbReference type="ARBA" id="ARBA00001974"/>
    </source>
</evidence>
<dbReference type="SUPFAM" id="SSF51905">
    <property type="entry name" value="FAD/NAD(P)-binding domain"/>
    <property type="match status" value="1"/>
</dbReference>
<dbReference type="UniPathway" id="UPA00223">
    <property type="reaction ID" value="UER01008"/>
</dbReference>
<name>A0A1G4Y9Y8_9ACTN</name>
<comment type="catalytic activity">
    <reaction evidence="1 8">
        <text>(S)-malate + a quinone = a quinol + oxaloacetate</text>
        <dbReference type="Rhea" id="RHEA:46012"/>
        <dbReference type="ChEBI" id="CHEBI:15589"/>
        <dbReference type="ChEBI" id="CHEBI:16452"/>
        <dbReference type="ChEBI" id="CHEBI:24646"/>
        <dbReference type="ChEBI" id="CHEBI:132124"/>
        <dbReference type="EC" id="1.1.5.4"/>
    </reaction>
</comment>
<dbReference type="Proteomes" id="UP000198981">
    <property type="component" value="Unassembled WGS sequence"/>
</dbReference>
<reference evidence="11" key="1">
    <citation type="submission" date="2016-10" db="EMBL/GenBank/DDBJ databases">
        <authorList>
            <person name="Varghese N."/>
            <person name="Submissions S."/>
        </authorList>
    </citation>
    <scope>NUCLEOTIDE SEQUENCE [LARGE SCALE GENOMIC DNA]</scope>
    <source>
        <strain evidence="11">DSM 45722</strain>
    </source>
</reference>
<evidence type="ECO:0000256" key="3">
    <source>
        <dbReference type="ARBA" id="ARBA00005012"/>
    </source>
</evidence>
<protein>
    <recommendedName>
        <fullName evidence="8">Probable malate:quinone oxidoreductase</fullName>
        <ecNumber evidence="8">1.1.5.4</ecNumber>
    </recommendedName>
    <alternativeName>
        <fullName evidence="8">MQO</fullName>
    </alternativeName>
    <alternativeName>
        <fullName evidence="8">Malate dehydrogenase [quinone]</fullName>
    </alternativeName>
</protein>
<dbReference type="GO" id="GO:0008924">
    <property type="term" value="F:L-malate dehydrogenase (quinone) activity"/>
    <property type="evidence" value="ECO:0007669"/>
    <property type="project" value="UniProtKB-UniRule"/>
</dbReference>
<dbReference type="GO" id="GO:0047545">
    <property type="term" value="F:(S)-2-hydroxyglutarate dehydrogenase activity"/>
    <property type="evidence" value="ECO:0007669"/>
    <property type="project" value="TreeGrafter"/>
</dbReference>
<dbReference type="InterPro" id="IPR006231">
    <property type="entry name" value="MQO"/>
</dbReference>
<sequence>MTSPVTSPTSTEHTTSGHTAPGEYAHPVIPDTSRPDVVLVGGGVMSATLAALLGIVAPHWSITLFEAGDKVAAESSDGWNNAGTGHSALCELNYTPAGKDGSVDPAKAISINEQFQLSRQFWSHLVRSGLTGSPKNFITPVPHISFVHGTEGQEYMRARHAALTSSPLFAELELTTSQDELAQWVPLMMEGRDPAQPVAATRSTAGTDVDFGSLTRLLLDQATSRGVAVHTGTSVQDLERTTDGRWKVTARHHASGEEFTVNAGFVFVGAGGGALPLLQRAEIPEIKGFGGFPVSGLFLRSKNEQLAARHQAKVYGQAAVGAPPMSVPHLDLRLIDGQQSLLFGPYAGFSPKFLKSGSWLDLPRSVRLGNIGSMLGVARTQTALTRYLVGQVLQRPSDRLEALEEFVPTADGDDWEMIHAGQRVQVIKQDEKGRGVLQFGTELVVGGEGSIAGLLGASPGASTAVAAMLDLLRRCFPDRHAEWEPLLREAIPSYGRPLSGDPALFAEVREETTRTLELTGPVELAGAR</sequence>
<dbReference type="InterPro" id="IPR036188">
    <property type="entry name" value="FAD/NAD-bd_sf"/>
</dbReference>
<dbReference type="NCBIfam" id="NF003611">
    <property type="entry name" value="PRK05257.3-2"/>
    <property type="match status" value="1"/>
</dbReference>
<feature type="compositionally biased region" description="Polar residues" evidence="9">
    <location>
        <begin position="1"/>
        <end position="18"/>
    </location>
</feature>
<dbReference type="NCBIfam" id="TIGR01320">
    <property type="entry name" value="mal_quin_oxido"/>
    <property type="match status" value="1"/>
</dbReference>
<evidence type="ECO:0000313" key="11">
    <source>
        <dbReference type="Proteomes" id="UP000198981"/>
    </source>
</evidence>
<dbReference type="HAMAP" id="MF_00212">
    <property type="entry name" value="MQO"/>
    <property type="match status" value="1"/>
</dbReference>